<gene>
    <name evidence="1" type="ORF">PLEPLA_LOCUS46817</name>
</gene>
<comment type="caution">
    <text evidence="1">The sequence shown here is derived from an EMBL/GenBank/DDBJ whole genome shotgun (WGS) entry which is preliminary data.</text>
</comment>
<sequence length="181" mass="19491">MNHKLQPESVAVSVNFMWCTHSPLTPMRVCSELAGDLVPGSGVSVSLAVDVKDSCRLLGLVKASSLGVLIHKRLAFSPCTARATDATAALHTPTVGETQSVLPHPIKSQQDRSGPLEATTLMREVETEGRGDLGWKRRLHAKVFDLIIHLTGSGRILSAPCGYQSRGRYKEHSSRPSPASD</sequence>
<protein>
    <submittedName>
        <fullName evidence="1">Uncharacterized protein</fullName>
    </submittedName>
</protein>
<dbReference type="AlphaFoldDB" id="A0A9N7W189"/>
<dbReference type="Proteomes" id="UP001153269">
    <property type="component" value="Unassembled WGS sequence"/>
</dbReference>
<organism evidence="1 2">
    <name type="scientific">Pleuronectes platessa</name>
    <name type="common">European plaice</name>
    <dbReference type="NCBI Taxonomy" id="8262"/>
    <lineage>
        <taxon>Eukaryota</taxon>
        <taxon>Metazoa</taxon>
        <taxon>Chordata</taxon>
        <taxon>Craniata</taxon>
        <taxon>Vertebrata</taxon>
        <taxon>Euteleostomi</taxon>
        <taxon>Actinopterygii</taxon>
        <taxon>Neopterygii</taxon>
        <taxon>Teleostei</taxon>
        <taxon>Neoteleostei</taxon>
        <taxon>Acanthomorphata</taxon>
        <taxon>Carangaria</taxon>
        <taxon>Pleuronectiformes</taxon>
        <taxon>Pleuronectoidei</taxon>
        <taxon>Pleuronectidae</taxon>
        <taxon>Pleuronectes</taxon>
    </lineage>
</organism>
<name>A0A9N7W189_PLEPL</name>
<keyword evidence="2" id="KW-1185">Reference proteome</keyword>
<evidence type="ECO:0000313" key="2">
    <source>
        <dbReference type="Proteomes" id="UP001153269"/>
    </source>
</evidence>
<evidence type="ECO:0000313" key="1">
    <source>
        <dbReference type="EMBL" id="CAB1458982.1"/>
    </source>
</evidence>
<reference evidence="1" key="1">
    <citation type="submission" date="2020-03" db="EMBL/GenBank/DDBJ databases">
        <authorList>
            <person name="Weist P."/>
        </authorList>
    </citation>
    <scope>NUCLEOTIDE SEQUENCE</scope>
</reference>
<dbReference type="EMBL" id="CADEAL010004411">
    <property type="protein sequence ID" value="CAB1458982.1"/>
    <property type="molecule type" value="Genomic_DNA"/>
</dbReference>
<proteinExistence type="predicted"/>
<accession>A0A9N7W189</accession>